<dbReference type="GO" id="GO:0016020">
    <property type="term" value="C:membrane"/>
    <property type="evidence" value="ECO:0007669"/>
    <property type="project" value="UniProtKB-UniRule"/>
</dbReference>
<keyword evidence="3" id="KW-0812">Transmembrane</keyword>
<dbReference type="InterPro" id="IPR036737">
    <property type="entry name" value="OmpA-like_sf"/>
</dbReference>
<evidence type="ECO:0000259" key="4">
    <source>
        <dbReference type="PROSITE" id="PS51123"/>
    </source>
</evidence>
<evidence type="ECO:0000256" key="3">
    <source>
        <dbReference type="SAM" id="Phobius"/>
    </source>
</evidence>
<protein>
    <submittedName>
        <fullName evidence="5">Flagellar motor rotation protein MotB</fullName>
    </submittedName>
</protein>
<keyword evidence="3" id="KW-1133">Transmembrane helix</keyword>
<evidence type="ECO:0000313" key="6">
    <source>
        <dbReference type="Proteomes" id="UP000019678"/>
    </source>
</evidence>
<dbReference type="STRING" id="1192034.CAP_7286"/>
<dbReference type="eggNOG" id="COG1360">
    <property type="taxonomic scope" value="Bacteria"/>
</dbReference>
<evidence type="ECO:0000256" key="1">
    <source>
        <dbReference type="PROSITE-ProRule" id="PRU00473"/>
    </source>
</evidence>
<keyword evidence="1 3" id="KW-0472">Membrane</keyword>
<dbReference type="PANTHER" id="PTHR30329">
    <property type="entry name" value="STATOR ELEMENT OF FLAGELLAR MOTOR COMPLEX"/>
    <property type="match status" value="1"/>
</dbReference>
<dbReference type="Proteomes" id="UP000019678">
    <property type="component" value="Unassembled WGS sequence"/>
</dbReference>
<dbReference type="Gene3D" id="3.30.1330.60">
    <property type="entry name" value="OmpA-like domain"/>
    <property type="match status" value="1"/>
</dbReference>
<dbReference type="Pfam" id="PF00691">
    <property type="entry name" value="OmpA"/>
    <property type="match status" value="1"/>
</dbReference>
<reference evidence="5 6" key="1">
    <citation type="submission" date="2013-05" db="EMBL/GenBank/DDBJ databases">
        <title>Genome assembly of Chondromyces apiculatus DSM 436.</title>
        <authorList>
            <person name="Sharma G."/>
            <person name="Khatri I."/>
            <person name="Kaur C."/>
            <person name="Mayilraj S."/>
            <person name="Subramanian S."/>
        </authorList>
    </citation>
    <scope>NUCLEOTIDE SEQUENCE [LARGE SCALE GENOMIC DNA]</scope>
    <source>
        <strain evidence="5 6">DSM 436</strain>
    </source>
</reference>
<feature type="domain" description="OmpA-like" evidence="4">
    <location>
        <begin position="83"/>
        <end position="209"/>
    </location>
</feature>
<comment type="caution">
    <text evidence="5">The sequence shown here is derived from an EMBL/GenBank/DDBJ whole genome shotgun (WGS) entry which is preliminary data.</text>
</comment>
<dbReference type="NCBIfam" id="NF006547">
    <property type="entry name" value="PRK09040.1"/>
    <property type="match status" value="1"/>
</dbReference>
<accession>A0A017T009</accession>
<dbReference type="PANTHER" id="PTHR30329:SF21">
    <property type="entry name" value="LIPOPROTEIN YIAD-RELATED"/>
    <property type="match status" value="1"/>
</dbReference>
<feature type="compositionally biased region" description="Low complexity" evidence="2">
    <location>
        <begin position="213"/>
        <end position="224"/>
    </location>
</feature>
<dbReference type="AlphaFoldDB" id="A0A017T009"/>
<sequence length="224" mass="23876">MLDPAATPEEESSELSAIWPVFGDLMACLFGLFVLFFVWAVAFQVDLAGDLEAERAARAEERARLETLERALAGPLAAGRITLTDGRIGIRGSILFGLGSAELQPEGTEVLEDIAPALQAYLAEHDELIMVSGFTDDQAVAVSARSFQDNWELSVQRALKVTRALAAAGVPSGELFAAGFGEAHPVAPNDTPENRARNRRVEISPIPRHHAAGSHPAPAGVDAR</sequence>
<evidence type="ECO:0000256" key="2">
    <source>
        <dbReference type="SAM" id="MobiDB-lite"/>
    </source>
</evidence>
<proteinExistence type="predicted"/>
<dbReference type="InterPro" id="IPR006665">
    <property type="entry name" value="OmpA-like"/>
</dbReference>
<dbReference type="CDD" id="cd07185">
    <property type="entry name" value="OmpA_C-like"/>
    <property type="match status" value="1"/>
</dbReference>
<organism evidence="5 6">
    <name type="scientific">Chondromyces apiculatus DSM 436</name>
    <dbReference type="NCBI Taxonomy" id="1192034"/>
    <lineage>
        <taxon>Bacteria</taxon>
        <taxon>Pseudomonadati</taxon>
        <taxon>Myxococcota</taxon>
        <taxon>Polyangia</taxon>
        <taxon>Polyangiales</taxon>
        <taxon>Polyangiaceae</taxon>
        <taxon>Chondromyces</taxon>
    </lineage>
</organism>
<feature type="region of interest" description="Disordered" evidence="2">
    <location>
        <begin position="184"/>
        <end position="224"/>
    </location>
</feature>
<keyword evidence="6" id="KW-1185">Reference proteome</keyword>
<feature type="compositionally biased region" description="Basic and acidic residues" evidence="2">
    <location>
        <begin position="192"/>
        <end position="202"/>
    </location>
</feature>
<keyword evidence="5" id="KW-0282">Flagellum</keyword>
<feature type="transmembrane region" description="Helical" evidence="3">
    <location>
        <begin position="17"/>
        <end position="42"/>
    </location>
</feature>
<dbReference type="SUPFAM" id="SSF103088">
    <property type="entry name" value="OmpA-like"/>
    <property type="match status" value="1"/>
</dbReference>
<keyword evidence="5" id="KW-0969">Cilium</keyword>
<evidence type="ECO:0000313" key="5">
    <source>
        <dbReference type="EMBL" id="EYF02357.1"/>
    </source>
</evidence>
<dbReference type="RefSeq" id="WP_044247813.1">
    <property type="nucleotide sequence ID" value="NZ_ASRX01000062.1"/>
</dbReference>
<keyword evidence="5" id="KW-0966">Cell projection</keyword>
<dbReference type="EMBL" id="ASRX01000062">
    <property type="protein sequence ID" value="EYF02357.1"/>
    <property type="molecule type" value="Genomic_DNA"/>
</dbReference>
<gene>
    <name evidence="5" type="ORF">CAP_7286</name>
</gene>
<dbReference type="OrthoDB" id="5292153at2"/>
<dbReference type="InterPro" id="IPR050330">
    <property type="entry name" value="Bact_OuterMem_StrucFunc"/>
</dbReference>
<name>A0A017T009_9BACT</name>
<dbReference type="PROSITE" id="PS51123">
    <property type="entry name" value="OMPA_2"/>
    <property type="match status" value="1"/>
</dbReference>